<dbReference type="EMBL" id="JBHTJH010000010">
    <property type="protein sequence ID" value="MFD0862719.1"/>
    <property type="molecule type" value="Genomic_DNA"/>
</dbReference>
<dbReference type="SUPFAM" id="SSF55486">
    <property type="entry name" value="Metalloproteases ('zincins'), catalytic domain"/>
    <property type="match status" value="1"/>
</dbReference>
<dbReference type="PANTHER" id="PTHR30164">
    <property type="entry name" value="MTFA PEPTIDASE"/>
    <property type="match status" value="1"/>
</dbReference>
<sequence>MYFAYFLAGFLVCLISYHGFRFIETIYARKSGRPFFIHFYPFRASISNQQRYILEQRFPFFTKLDFRNKEFFEHRLATFLNEKSFEGREGLEITDELKILISATAIMLTFGMREYMLDLVEKIIIYPTRYYSRFNGEYHIGEFNPKFKALVFSWEDFKKGFDVENDNRNLGIHEFAHAIHLSSIKNRDTSSTIFSDGFRELELMLLDEQLRTKLQGSDYFRDYAFTNKFEFVAVVLENFIETPNEFRREFPEVYEKVKRMLNFDYAGY</sequence>
<dbReference type="InterPro" id="IPR024079">
    <property type="entry name" value="MetalloPept_cat_dom_sf"/>
</dbReference>
<dbReference type="Gene3D" id="1.10.472.150">
    <property type="entry name" value="Glucose-regulated metallo-peptidase M90, N-terminal domain"/>
    <property type="match status" value="1"/>
</dbReference>
<accession>A0ABW3CZF4</accession>
<dbReference type="CDD" id="cd20170">
    <property type="entry name" value="Peptidase_M90-like"/>
    <property type="match status" value="1"/>
</dbReference>
<gene>
    <name evidence="1" type="ORF">ACFQ1M_10935</name>
</gene>
<dbReference type="Pfam" id="PF06167">
    <property type="entry name" value="Peptidase_M90"/>
    <property type="match status" value="1"/>
</dbReference>
<comment type="caution">
    <text evidence="1">The sequence shown here is derived from an EMBL/GenBank/DDBJ whole genome shotgun (WGS) entry which is preliminary data.</text>
</comment>
<dbReference type="PANTHER" id="PTHR30164:SF2">
    <property type="entry name" value="PROTEIN MTFA"/>
    <property type="match status" value="1"/>
</dbReference>
<protein>
    <submittedName>
        <fullName evidence="1">Zinc-dependent peptidase</fullName>
    </submittedName>
</protein>
<keyword evidence="2" id="KW-1185">Reference proteome</keyword>
<name>A0ABW3CZF4_9FLAO</name>
<dbReference type="InterPro" id="IPR042252">
    <property type="entry name" value="MtfA_N"/>
</dbReference>
<proteinExistence type="predicted"/>
<evidence type="ECO:0000313" key="1">
    <source>
        <dbReference type="EMBL" id="MFD0862719.1"/>
    </source>
</evidence>
<dbReference type="Proteomes" id="UP001596978">
    <property type="component" value="Unassembled WGS sequence"/>
</dbReference>
<dbReference type="RefSeq" id="WP_386408110.1">
    <property type="nucleotide sequence ID" value="NZ_JBHTJH010000010.1"/>
</dbReference>
<organism evidence="1 2">
    <name type="scientific">Sungkyunkwania multivorans</name>
    <dbReference type="NCBI Taxonomy" id="1173618"/>
    <lineage>
        <taxon>Bacteria</taxon>
        <taxon>Pseudomonadati</taxon>
        <taxon>Bacteroidota</taxon>
        <taxon>Flavobacteriia</taxon>
        <taxon>Flavobacteriales</taxon>
        <taxon>Flavobacteriaceae</taxon>
        <taxon>Sungkyunkwania</taxon>
    </lineage>
</organism>
<reference evidence="2" key="1">
    <citation type="journal article" date="2019" name="Int. J. Syst. Evol. Microbiol.">
        <title>The Global Catalogue of Microorganisms (GCM) 10K type strain sequencing project: providing services to taxonomists for standard genome sequencing and annotation.</title>
        <authorList>
            <consortium name="The Broad Institute Genomics Platform"/>
            <consortium name="The Broad Institute Genome Sequencing Center for Infectious Disease"/>
            <person name="Wu L."/>
            <person name="Ma J."/>
        </authorList>
    </citation>
    <scope>NUCLEOTIDE SEQUENCE [LARGE SCALE GENOMIC DNA]</scope>
    <source>
        <strain evidence="2">CCUG 62952</strain>
    </source>
</reference>
<dbReference type="InterPro" id="IPR010384">
    <property type="entry name" value="MtfA_fam"/>
</dbReference>
<evidence type="ECO:0000313" key="2">
    <source>
        <dbReference type="Proteomes" id="UP001596978"/>
    </source>
</evidence>
<dbReference type="Gene3D" id="3.40.390.10">
    <property type="entry name" value="Collagenase (Catalytic Domain)"/>
    <property type="match status" value="1"/>
</dbReference>